<evidence type="ECO:0000313" key="2">
    <source>
        <dbReference type="EMBL" id="CPR18993.1"/>
    </source>
</evidence>
<keyword evidence="1" id="KW-0812">Transmembrane</keyword>
<evidence type="ECO:0008006" key="4">
    <source>
        <dbReference type="Google" id="ProtNLM"/>
    </source>
</evidence>
<dbReference type="KEGG" id="fil:BN1229_v1_1955"/>
<sequence length="143" mass="14869">MPIIAALFAGVIFGLGITVSGMINPAKVLNFFDVAGTWDPSLALVMAAALLTTAIGYRLVFARGTPLVEPRFLVPTRKDVDAQLLLGSAIYGLGWGLIGYCPGGVVPALGLGRIEPFVFVAALVGGMGLARLLSRLRTTSQPA</sequence>
<name>A0A0D6JET9_9HYPH</name>
<dbReference type="Proteomes" id="UP000033187">
    <property type="component" value="Chromosome 1"/>
</dbReference>
<evidence type="ECO:0000313" key="3">
    <source>
        <dbReference type="Proteomes" id="UP000033187"/>
    </source>
</evidence>
<feature type="transmembrane region" description="Helical" evidence="1">
    <location>
        <begin position="82"/>
        <end position="105"/>
    </location>
</feature>
<dbReference type="InterPro" id="IPR046513">
    <property type="entry name" value="DUF6691"/>
</dbReference>
<keyword evidence="3" id="KW-1185">Reference proteome</keyword>
<dbReference type="Pfam" id="PF20398">
    <property type="entry name" value="DUF6691"/>
    <property type="match status" value="1"/>
</dbReference>
<dbReference type="EMBL" id="LN829119">
    <property type="protein sequence ID" value="CPR18993.1"/>
    <property type="molecule type" value="Genomic_DNA"/>
</dbReference>
<keyword evidence="1" id="KW-0472">Membrane</keyword>
<feature type="transmembrane region" description="Helical" evidence="1">
    <location>
        <begin position="117"/>
        <end position="134"/>
    </location>
</feature>
<evidence type="ECO:0000256" key="1">
    <source>
        <dbReference type="SAM" id="Phobius"/>
    </source>
</evidence>
<organism evidence="2 3">
    <name type="scientific">Candidatus Filomicrobium marinum</name>
    <dbReference type="NCBI Taxonomy" id="1608628"/>
    <lineage>
        <taxon>Bacteria</taxon>
        <taxon>Pseudomonadati</taxon>
        <taxon>Pseudomonadota</taxon>
        <taxon>Alphaproteobacteria</taxon>
        <taxon>Hyphomicrobiales</taxon>
        <taxon>Hyphomicrobiaceae</taxon>
        <taxon>Filomicrobium</taxon>
    </lineage>
</organism>
<reference evidence="3" key="1">
    <citation type="submission" date="2015-02" db="EMBL/GenBank/DDBJ databases">
        <authorList>
            <person name="Chooi Y.-H."/>
        </authorList>
    </citation>
    <scope>NUCLEOTIDE SEQUENCE [LARGE SCALE GENOMIC DNA]</scope>
    <source>
        <strain evidence="3">strain Y</strain>
    </source>
</reference>
<dbReference type="KEGG" id="fiy:BN1229_v1_1957"/>
<gene>
    <name evidence="2" type="ORF">YBN1229_v1_1957</name>
</gene>
<feature type="transmembrane region" description="Helical" evidence="1">
    <location>
        <begin position="41"/>
        <end position="61"/>
    </location>
</feature>
<dbReference type="AlphaFoldDB" id="A0A0D6JET9"/>
<proteinExistence type="predicted"/>
<accession>A0A0D6JET9</accession>
<protein>
    <recommendedName>
        <fullName evidence="4">Permease</fullName>
    </recommendedName>
</protein>
<dbReference type="OrthoDB" id="9790409at2"/>
<keyword evidence="1" id="KW-1133">Transmembrane helix</keyword>
<dbReference type="RefSeq" id="WP_046478052.1">
    <property type="nucleotide sequence ID" value="NZ_LN829118.1"/>
</dbReference>